<dbReference type="Proteomes" id="UP000319296">
    <property type="component" value="Unassembled WGS sequence"/>
</dbReference>
<dbReference type="PANTHER" id="PTHR36924">
    <property type="entry name" value="ANTITOXIN HIGA-1"/>
    <property type="match status" value="1"/>
</dbReference>
<proteinExistence type="predicted"/>
<organism evidence="3 4">
    <name type="scientific">Candidatus Acididesulfobacter diazotrophicus</name>
    <dbReference type="NCBI Taxonomy" id="2597226"/>
    <lineage>
        <taxon>Bacteria</taxon>
        <taxon>Deltaproteobacteria</taxon>
        <taxon>Candidatus Acidulodesulfobacterales</taxon>
        <taxon>Candidatus Acididesulfobacter</taxon>
    </lineage>
</organism>
<dbReference type="NCBIfam" id="TIGR02607">
    <property type="entry name" value="antidote_HigA"/>
    <property type="match status" value="1"/>
</dbReference>
<dbReference type="EMBL" id="SGBB01000013">
    <property type="protein sequence ID" value="RZD18180.1"/>
    <property type="molecule type" value="Genomic_DNA"/>
</dbReference>
<sequence>MKNLKNIHPGDILKEDFLIPMGISVYLLSKQTGLSQTRLSQITRGRRSITAETALMLGKFFDIPAEFWMNLQTLYDIEETRKLKDKELELIIPYQKLKLKQKTA</sequence>
<reference evidence="3 4" key="1">
    <citation type="journal article" date="2019" name="ISME J.">
        <title>Insights into ecological role of a new deltaproteobacterial order Candidatus Acidulodesulfobacterales by metagenomics and metatranscriptomics.</title>
        <authorList>
            <person name="Tan S."/>
            <person name="Liu J."/>
            <person name="Fang Y."/>
            <person name="Hedlund B.P."/>
            <person name="Lian Z.H."/>
            <person name="Huang L.Y."/>
            <person name="Li J.T."/>
            <person name="Huang L.N."/>
            <person name="Li W.J."/>
            <person name="Jiang H.C."/>
            <person name="Dong H.L."/>
            <person name="Shu W.S."/>
        </authorList>
    </citation>
    <scope>NUCLEOTIDE SEQUENCE [LARGE SCALE GENOMIC DNA]</scope>
    <source>
        <strain evidence="3">AP1</strain>
    </source>
</reference>
<dbReference type="InterPro" id="IPR010982">
    <property type="entry name" value="Lambda_DNA-bd_dom_sf"/>
</dbReference>
<dbReference type="InterPro" id="IPR013430">
    <property type="entry name" value="Toxin_antidote_HigA"/>
</dbReference>
<comment type="caution">
    <text evidence="3">The sequence shown here is derived from an EMBL/GenBank/DDBJ whole genome shotgun (WGS) entry which is preliminary data.</text>
</comment>
<evidence type="ECO:0000259" key="2">
    <source>
        <dbReference type="PROSITE" id="PS50943"/>
    </source>
</evidence>
<name>A0A519BLN0_9DELT</name>
<dbReference type="Pfam" id="PF01381">
    <property type="entry name" value="HTH_3"/>
    <property type="match status" value="1"/>
</dbReference>
<dbReference type="PROSITE" id="PS50943">
    <property type="entry name" value="HTH_CROC1"/>
    <property type="match status" value="1"/>
</dbReference>
<gene>
    <name evidence="3" type="primary">higA</name>
    <name evidence="3" type="ORF">EVG15_07570</name>
</gene>
<keyword evidence="1" id="KW-0238">DNA-binding</keyword>
<evidence type="ECO:0000256" key="1">
    <source>
        <dbReference type="ARBA" id="ARBA00023125"/>
    </source>
</evidence>
<dbReference type="Gene3D" id="1.10.260.40">
    <property type="entry name" value="lambda repressor-like DNA-binding domains"/>
    <property type="match status" value="1"/>
</dbReference>
<dbReference type="PANTHER" id="PTHR36924:SF1">
    <property type="entry name" value="ANTITOXIN HIGA-1"/>
    <property type="match status" value="1"/>
</dbReference>
<dbReference type="SUPFAM" id="SSF47413">
    <property type="entry name" value="lambda repressor-like DNA-binding domains"/>
    <property type="match status" value="1"/>
</dbReference>
<evidence type="ECO:0000313" key="4">
    <source>
        <dbReference type="Proteomes" id="UP000319296"/>
    </source>
</evidence>
<evidence type="ECO:0000313" key="3">
    <source>
        <dbReference type="EMBL" id="RZD18180.1"/>
    </source>
</evidence>
<dbReference type="InterPro" id="IPR001387">
    <property type="entry name" value="Cro/C1-type_HTH"/>
</dbReference>
<accession>A0A519BLN0</accession>
<dbReference type="AlphaFoldDB" id="A0A519BLN0"/>
<dbReference type="CDD" id="cd00093">
    <property type="entry name" value="HTH_XRE"/>
    <property type="match status" value="1"/>
</dbReference>
<feature type="domain" description="HTH cro/C1-type" evidence="2">
    <location>
        <begin position="28"/>
        <end position="68"/>
    </location>
</feature>
<protein>
    <submittedName>
        <fullName evidence="3">Addiction module antidote protein, HigA family</fullName>
    </submittedName>
</protein>
<dbReference type="GO" id="GO:0003677">
    <property type="term" value="F:DNA binding"/>
    <property type="evidence" value="ECO:0007669"/>
    <property type="project" value="UniProtKB-KW"/>
</dbReference>